<dbReference type="Gene3D" id="3.90.76.10">
    <property type="entry name" value="Dipeptide-binding Protein, Domain 1"/>
    <property type="match status" value="1"/>
</dbReference>
<dbReference type="Pfam" id="PF00496">
    <property type="entry name" value="SBP_bac_5"/>
    <property type="match status" value="1"/>
</dbReference>
<dbReference type="SUPFAM" id="SSF53850">
    <property type="entry name" value="Periplasmic binding protein-like II"/>
    <property type="match status" value="1"/>
</dbReference>
<dbReference type="Gene3D" id="3.10.105.10">
    <property type="entry name" value="Dipeptide-binding Protein, Domain 3"/>
    <property type="match status" value="1"/>
</dbReference>
<organism evidence="6 7">
    <name type="scientific">Mesorhizobium plurifarium</name>
    <dbReference type="NCBI Taxonomy" id="69974"/>
    <lineage>
        <taxon>Bacteria</taxon>
        <taxon>Pseudomonadati</taxon>
        <taxon>Pseudomonadota</taxon>
        <taxon>Alphaproteobacteria</taxon>
        <taxon>Hyphomicrobiales</taxon>
        <taxon>Phyllobacteriaceae</taxon>
        <taxon>Mesorhizobium</taxon>
    </lineage>
</organism>
<dbReference type="PANTHER" id="PTHR30290">
    <property type="entry name" value="PERIPLASMIC BINDING COMPONENT OF ABC TRANSPORTER"/>
    <property type="match status" value="1"/>
</dbReference>
<dbReference type="Proteomes" id="UP000182888">
    <property type="component" value="Unassembled WGS sequence"/>
</dbReference>
<evidence type="ECO:0000313" key="6">
    <source>
        <dbReference type="EMBL" id="CDX51276.1"/>
    </source>
</evidence>
<keyword evidence="3" id="KW-0813">Transport</keyword>
<dbReference type="EMBL" id="CCND01000005">
    <property type="protein sequence ID" value="CDX51276.1"/>
    <property type="molecule type" value="Genomic_DNA"/>
</dbReference>
<evidence type="ECO:0000256" key="3">
    <source>
        <dbReference type="ARBA" id="ARBA00022448"/>
    </source>
</evidence>
<dbReference type="GO" id="GO:1904680">
    <property type="term" value="F:peptide transmembrane transporter activity"/>
    <property type="evidence" value="ECO:0007669"/>
    <property type="project" value="TreeGrafter"/>
</dbReference>
<reference evidence="7" key="1">
    <citation type="submission" date="2014-08" db="EMBL/GenBank/DDBJ databases">
        <authorList>
            <person name="Edwards T."/>
        </authorList>
    </citation>
    <scope>NUCLEOTIDE SEQUENCE [LARGE SCALE GENOMIC DNA]</scope>
</reference>
<comment type="subcellular location">
    <subcellularLocation>
        <location evidence="1">Periplasm</location>
    </subcellularLocation>
</comment>
<protein>
    <submittedName>
        <fullName evidence="6">Putative Extracellular solute-binding protein family 5</fullName>
    </submittedName>
</protein>
<dbReference type="AlphaFoldDB" id="A0A0K2VQN3"/>
<dbReference type="CDD" id="cd08512">
    <property type="entry name" value="PBP2_NikA_DppA_OppA_like_7"/>
    <property type="match status" value="1"/>
</dbReference>
<accession>A0A0K2VQN3</accession>
<dbReference type="InterPro" id="IPR019546">
    <property type="entry name" value="TAT_signal_bac_arc"/>
</dbReference>
<dbReference type="InterPro" id="IPR039424">
    <property type="entry name" value="SBP_5"/>
</dbReference>
<name>A0A0K2VQN3_MESPL</name>
<dbReference type="InterPro" id="IPR006311">
    <property type="entry name" value="TAT_signal"/>
</dbReference>
<feature type="domain" description="Solute-binding protein family 5" evidence="5">
    <location>
        <begin position="112"/>
        <end position="472"/>
    </location>
</feature>
<evidence type="ECO:0000256" key="1">
    <source>
        <dbReference type="ARBA" id="ARBA00004418"/>
    </source>
</evidence>
<comment type="similarity">
    <text evidence="2">Belongs to the bacterial solute-binding protein 5 family.</text>
</comment>
<proteinExistence type="inferred from homology"/>
<dbReference type="GO" id="GO:0043190">
    <property type="term" value="C:ATP-binding cassette (ABC) transporter complex"/>
    <property type="evidence" value="ECO:0007669"/>
    <property type="project" value="InterPro"/>
</dbReference>
<dbReference type="GO" id="GO:0030288">
    <property type="term" value="C:outer membrane-bounded periplasmic space"/>
    <property type="evidence" value="ECO:0007669"/>
    <property type="project" value="UniProtKB-ARBA"/>
</dbReference>
<dbReference type="Pfam" id="PF10518">
    <property type="entry name" value="TAT_signal"/>
    <property type="match status" value="1"/>
</dbReference>
<evidence type="ECO:0000313" key="7">
    <source>
        <dbReference type="Proteomes" id="UP000182888"/>
    </source>
</evidence>
<dbReference type="Gene3D" id="3.40.190.10">
    <property type="entry name" value="Periplasmic binding protein-like II"/>
    <property type="match status" value="1"/>
</dbReference>
<dbReference type="PROSITE" id="PS51318">
    <property type="entry name" value="TAT"/>
    <property type="match status" value="1"/>
</dbReference>
<dbReference type="InterPro" id="IPR000914">
    <property type="entry name" value="SBP_5_dom"/>
</dbReference>
<keyword evidence="4" id="KW-0732">Signal</keyword>
<gene>
    <name evidence="6" type="ORF">MPL1032_130226</name>
</gene>
<evidence type="ECO:0000256" key="2">
    <source>
        <dbReference type="ARBA" id="ARBA00005695"/>
    </source>
</evidence>
<sequence length="553" mass="61926">MADNFTRIQLAPTRRQFLKTTAAVGGAALLSSTGRFGEALAQDANSTLVIAAPATPQGLDIEFDVSLGSIDSLGALYEYMLGYEKMEDPNAPGVLREDTGVHTDKPNNLALRGRLAESWEVAPDGRKATFKLREGVVSNWGNKFTSKDVKWTWDRKFNLKGQGLFQTAVLGLKTPDQIKVEGDYAISFNLDQPNPLLLKQQCNLANPIYDATKCAEVGGKDDPWAVNFLKNDSAGFGPYRLAQLVRGQQAVFEARDDYWDEKPFMKRVIMREVPQSSSRFSLLQGGAVDIAQFLQPRELEALKKQPNAAVDAVNASYMIWLELNAKIAPFDNVDVRRAINLAIPRDEIIRTIYYGYADEQKAPMPYIYPMADESFFSYAYDLAKAKALLDKAGAKNLATSLSYNAGDPTQEPIALLIQTALKQIGIELTLEKLPAGVFYENVTKRAKPMIFYLDSPWTPDPGYSTYLYFNSESYVNYSNYDNKTVDQMIKDGLATLDDNVRKEKYTEVQKTLMDEAPWGFIAYPKYTLARKAGLKGFTYYTSNNLRFQDFTRG</sequence>
<evidence type="ECO:0000256" key="4">
    <source>
        <dbReference type="ARBA" id="ARBA00022729"/>
    </source>
</evidence>
<dbReference type="GO" id="GO:0015833">
    <property type="term" value="P:peptide transport"/>
    <property type="evidence" value="ECO:0007669"/>
    <property type="project" value="TreeGrafter"/>
</dbReference>
<evidence type="ECO:0000259" key="5">
    <source>
        <dbReference type="Pfam" id="PF00496"/>
    </source>
</evidence>
<dbReference type="PANTHER" id="PTHR30290:SF10">
    <property type="entry name" value="PERIPLASMIC OLIGOPEPTIDE-BINDING PROTEIN-RELATED"/>
    <property type="match status" value="1"/>
</dbReference>
<dbReference type="NCBIfam" id="TIGR01409">
    <property type="entry name" value="TAT_signal_seq"/>
    <property type="match status" value="1"/>
</dbReference>